<sequence>MADPVSFIVARVAQVGVSYLFPSEGPRLKDLKVTASTYGAAIPWVFGLTRVPGNMIWAKPIREKKKKKMAGKGGFYNQYTYYGTFAMGLCMGPVKSILRIWADGKLIYDLTNGFDRKDQDDMTIKQTLQSAINNPQAVSPKYRIRMYMGDEEQLPDSAMEQYLGAGNAPAFRGMCYLMFDDVPLADFGNRFPQITAEVFVGSTENNAQVVPLTLFDGTTPIDTDYAPGEAIFDWERSFAYLRYDDTMAQINLRTSKQNQLFTNENFRFPDGGGLDKLLCAGRDSSLYVNFDSATGGSGRFARLDPYSLQCLGVKDYPSEVVAATTAYDNQSIEHVLTVSADGTTKCLKKADLSEEWSLTLPGSIFKVCARDADATGKPTFFVFHGDGGTNLYLARVRDGAYEDVWAGWAPDTTTPSAILWDSAVPGVIMFWHDGAAPNSSIAKWSEDSNSEVWHHSIVGYPDVYDGQSRLLNQVLAWQVDGRLFVIDTNTGYYRDDIVDPSTGEINDDVGEVNWQDYLDRYPDVNAAYYAGGYEVASSPTEFAQWHYQHYGEDEGRTLTYIGDNQGQGFALPPEYAGISSKLQGYDGLRAALICLDGIEGSAGITTTGVGVSVGTVIQRMLTEGGLTPAQMVLDPLYKIGLRGFGWASGTDIKSIVEELKRLYLFDLVESEGMIVAIMRGNPDNGLGEPDITIPQNVLGSSSPDAMDFWQETRAQEADLPFNVTLAYMNWEQDYETGTARSQRISNPFPTMFSRQQLALEMNVVMTPTEAKVQVNKILYAQWYERTQHVSRLPWAYLAVDPADIIQVHMNDGRSYIDRLHRTELGADFSIATESYSQDSGAYAEWEDFVNGDGGAGTGTSIVDDAPQVSLPFILNTPLLRDQDDTGGSFSTYYVGLGNGSPGVWKGASLYRSTNNLDYDLIDSGASDVEWGTVIGKLPPPPASAFAVDWKTKLTILPAVSWFDVDSITDDDLWLGANACMVGNEVIQFRDVVENEDGTWTLSTLLRGRRGTEYACDNHVAGERFLFLDSNTIAEQGDLINSRGQARFFKGVGNGKSLQDATTIQIAYEPRDLMPYAPKDIRREFGTAGIEVTWSRRPRFGGNMMDGTGEVPLVEKSERYEAYVLSGPFEGDLSRGAAPTNYLHKYEVTEPRFTYNLLSQGLDGFNPATDTLYVVIYQLSDSVGRGFPGYRAIPPYTEF</sequence>
<gene>
    <name evidence="3" type="ORF">CcrPW_gp129</name>
</gene>
<proteinExistence type="predicted"/>
<name>A0A385ED51_9CAUD</name>
<organism evidence="3 4">
    <name type="scientific">Caulobacter phage CcrPW</name>
    <dbReference type="NCBI Taxonomy" id="2283271"/>
    <lineage>
        <taxon>Viruses</taxon>
        <taxon>Duplodnaviria</taxon>
        <taxon>Heunggongvirae</taxon>
        <taxon>Uroviricota</taxon>
        <taxon>Caudoviricetes</taxon>
        <taxon>Jeanschmidtviridae</taxon>
        <taxon>Colossusvirus</taxon>
        <taxon>Colossusvirus PW</taxon>
    </lineage>
</organism>
<reference evidence="3" key="2">
    <citation type="submission" date="2018-09" db="EMBL/GenBank/DDBJ databases">
        <title>Giant CbK-like Caulobacter bacteriophages have genetically divergent genomes.</title>
        <authorList>
            <person name="Wilson K."/>
            <person name="Ely B."/>
        </authorList>
    </citation>
    <scope>NUCLEOTIDE SEQUENCE [LARGE SCALE GENOMIC DNA]</scope>
</reference>
<accession>A0A385ED51</accession>
<feature type="domain" description="Tip attachment protein J" evidence="1">
    <location>
        <begin position="650"/>
        <end position="819"/>
    </location>
</feature>
<reference evidence="3" key="1">
    <citation type="submission" date="2018-07" db="EMBL/GenBank/DDBJ databases">
        <authorList>
            <person name="Quirk P.G."/>
            <person name="Krulwich T.A."/>
        </authorList>
    </citation>
    <scope>NUCLEOTIDE SEQUENCE</scope>
</reference>
<keyword evidence="4" id="KW-1185">Reference proteome</keyword>
<dbReference type="EMBL" id="MH588545">
    <property type="protein sequence ID" value="AXQ68668.1"/>
    <property type="molecule type" value="Genomic_DNA"/>
</dbReference>
<evidence type="ECO:0000259" key="1">
    <source>
        <dbReference type="Pfam" id="PF13550"/>
    </source>
</evidence>
<dbReference type="Pfam" id="PF13550">
    <property type="entry name" value="Phage-tail_3"/>
    <property type="match status" value="1"/>
</dbReference>
<protein>
    <submittedName>
        <fullName evidence="3">Putative tail protein</fullName>
    </submittedName>
</protein>
<feature type="domain" description="Rcc01698-like C-terminal" evidence="2">
    <location>
        <begin position="931"/>
        <end position="1024"/>
    </location>
</feature>
<evidence type="ECO:0000313" key="3">
    <source>
        <dbReference type="EMBL" id="AXQ68668.1"/>
    </source>
</evidence>
<dbReference type="InterPro" id="IPR032876">
    <property type="entry name" value="J_dom"/>
</dbReference>
<dbReference type="Proteomes" id="UP000259026">
    <property type="component" value="Segment"/>
</dbReference>
<evidence type="ECO:0000259" key="2">
    <source>
        <dbReference type="Pfam" id="PF23666"/>
    </source>
</evidence>
<evidence type="ECO:0000313" key="4">
    <source>
        <dbReference type="Proteomes" id="UP000259026"/>
    </source>
</evidence>
<dbReference type="Pfam" id="PF23666">
    <property type="entry name" value="Rcc01698_C"/>
    <property type="match status" value="1"/>
</dbReference>
<dbReference type="InterPro" id="IPR056490">
    <property type="entry name" value="Rcc01698_C"/>
</dbReference>